<dbReference type="SUPFAM" id="SSF57850">
    <property type="entry name" value="RING/U-box"/>
    <property type="match status" value="1"/>
</dbReference>
<keyword evidence="4" id="KW-1185">Reference proteome</keyword>
<dbReference type="CDD" id="cd16244">
    <property type="entry name" value="EFh_DTN"/>
    <property type="match status" value="1"/>
</dbReference>
<proteinExistence type="predicted"/>
<dbReference type="Gene3D" id="3.30.60.90">
    <property type="match status" value="1"/>
</dbReference>
<feature type="compositionally biased region" description="Polar residues" evidence="2">
    <location>
        <begin position="533"/>
        <end position="543"/>
    </location>
</feature>
<feature type="coiled-coil region" evidence="1">
    <location>
        <begin position="425"/>
        <end position="507"/>
    </location>
</feature>
<feature type="region of interest" description="Disordered" evidence="2">
    <location>
        <begin position="510"/>
        <end position="557"/>
    </location>
</feature>
<dbReference type="PROSITE" id="PS50135">
    <property type="entry name" value="ZF_ZZ_2"/>
    <property type="match status" value="1"/>
</dbReference>
<dbReference type="GO" id="GO:0008270">
    <property type="term" value="F:zinc ion binding"/>
    <property type="evidence" value="ECO:0007669"/>
    <property type="project" value="InterPro"/>
</dbReference>
<evidence type="ECO:0000313" key="4">
    <source>
        <dbReference type="Proteomes" id="UP001152795"/>
    </source>
</evidence>
<keyword evidence="1" id="KW-0175">Coiled coil</keyword>
<evidence type="ECO:0000313" key="3">
    <source>
        <dbReference type="EMBL" id="CAB3988813.1"/>
    </source>
</evidence>
<dbReference type="SMART" id="SM00291">
    <property type="entry name" value="ZnF_ZZ"/>
    <property type="match status" value="1"/>
</dbReference>
<gene>
    <name evidence="3" type="ORF">PACLA_8A047703</name>
</gene>
<dbReference type="PANTHER" id="PTHR12268">
    <property type="entry name" value="E3 UBIQUITIN-PROTEIN LIGASE KCMF1"/>
    <property type="match status" value="1"/>
</dbReference>
<dbReference type="InterPro" id="IPR015154">
    <property type="entry name" value="EF-hand_dom_typ2"/>
</dbReference>
<dbReference type="SUPFAM" id="SSF47473">
    <property type="entry name" value="EF-hand"/>
    <property type="match status" value="2"/>
</dbReference>
<feature type="region of interest" description="Disordered" evidence="2">
    <location>
        <begin position="303"/>
        <end position="388"/>
    </location>
</feature>
<feature type="compositionally biased region" description="Polar residues" evidence="2">
    <location>
        <begin position="358"/>
        <end position="371"/>
    </location>
</feature>
<feature type="region of interest" description="Disordered" evidence="2">
    <location>
        <begin position="582"/>
        <end position="616"/>
    </location>
</feature>
<reference evidence="3" key="1">
    <citation type="submission" date="2020-04" db="EMBL/GenBank/DDBJ databases">
        <authorList>
            <person name="Alioto T."/>
            <person name="Alioto T."/>
            <person name="Gomez Garrido J."/>
        </authorList>
    </citation>
    <scope>NUCLEOTIDE SEQUENCE</scope>
    <source>
        <strain evidence="3">A484AB</strain>
    </source>
</reference>
<dbReference type="InterPro" id="IPR043145">
    <property type="entry name" value="Znf_ZZ_sf"/>
</dbReference>
<dbReference type="InterPro" id="IPR011992">
    <property type="entry name" value="EF-hand-dom_pair"/>
</dbReference>
<dbReference type="GO" id="GO:0045202">
    <property type="term" value="C:synapse"/>
    <property type="evidence" value="ECO:0007669"/>
    <property type="project" value="TreeGrafter"/>
</dbReference>
<comment type="caution">
    <text evidence="3">The sequence shown here is derived from an EMBL/GenBank/DDBJ whole genome shotgun (WGS) entry which is preliminary data.</text>
</comment>
<dbReference type="Pfam" id="PF09068">
    <property type="entry name" value="EF-hand_2"/>
    <property type="match status" value="1"/>
</dbReference>
<sequence>MSILDATAAPTLKGNIENESIPREQAEQMLQDLINDMNDQNFDSIKYASYRTGAKLSFIMSKTNLNLVDIYNMIEAFRENGLHILDHDSEIHESRLEAVLSSIFYALNKRIPSTTDIDVERCIALVKHWLLYAYDSDANDRIRVLFVKASLSMLCSGRQVDKLRYVFSQVSEQNGKLNFTKFEGYLKEILKLPEAVGESPTFGFNEDVVNSFFRPTGPLRQDATTLEHFLDCILASDPPPSLLWLTAFHKIVHASRAKHDVACKVCKKSPFKGLRYKCLRCVGYTLCQDCFWRGRVAGSHAADHDTREYSTWNEGEKGTRLSAGKISDPLPPKVPDYPEEPNPDQTMDMTHIVPPVQNDYSAMNGVSHSTPSSSGKLSDPDSSDSRMDDEHKLIARYAARLAESTDGGPNTKKTSAELREDLEQNKAKRKIINDLQSKNREILEEIRNLREVREAAADQPNGTTTDPAQMEELKGLRQKKDELELRMSALQETRKELMSQLEGLMSILKAGSPRTRSTPNSPSTVPRNPDYNIRSSPDQTPGHSSVHGKVHPSHQGRNLRNDLMHAADNVTNAMSSLVNELTSEDDDDDMNNNIRSNGMPPMITADHTSRPIPAEG</sequence>
<dbReference type="AlphaFoldDB" id="A0A7D9DLU2"/>
<organism evidence="3 4">
    <name type="scientific">Paramuricea clavata</name>
    <name type="common">Red gorgonian</name>
    <name type="synonym">Violescent sea-whip</name>
    <dbReference type="NCBI Taxonomy" id="317549"/>
    <lineage>
        <taxon>Eukaryota</taxon>
        <taxon>Metazoa</taxon>
        <taxon>Cnidaria</taxon>
        <taxon>Anthozoa</taxon>
        <taxon>Octocorallia</taxon>
        <taxon>Malacalcyonacea</taxon>
        <taxon>Plexauridae</taxon>
        <taxon>Paramuricea</taxon>
    </lineage>
</organism>
<name>A0A7D9DLU2_PARCT</name>
<dbReference type="Pfam" id="PF00569">
    <property type="entry name" value="ZZ"/>
    <property type="match status" value="1"/>
</dbReference>
<dbReference type="GO" id="GO:0099536">
    <property type="term" value="P:synaptic signaling"/>
    <property type="evidence" value="ECO:0007669"/>
    <property type="project" value="TreeGrafter"/>
</dbReference>
<evidence type="ECO:0000256" key="1">
    <source>
        <dbReference type="SAM" id="Coils"/>
    </source>
</evidence>
<dbReference type="Proteomes" id="UP001152795">
    <property type="component" value="Unassembled WGS sequence"/>
</dbReference>
<dbReference type="Gene3D" id="1.10.238.10">
    <property type="entry name" value="EF-hand"/>
    <property type="match status" value="2"/>
</dbReference>
<feature type="compositionally biased region" description="Basic and acidic residues" evidence="2">
    <location>
        <begin position="303"/>
        <end position="319"/>
    </location>
</feature>
<dbReference type="OrthoDB" id="6019271at2759"/>
<protein>
    <submittedName>
        <fullName evidence="3">Dystrobrevin beta isoform X5</fullName>
    </submittedName>
</protein>
<dbReference type="PANTHER" id="PTHR12268:SF27">
    <property type="entry name" value="DYSTROBREVIN, ISOFORM F"/>
    <property type="match status" value="1"/>
</dbReference>
<dbReference type="GO" id="GO:0005886">
    <property type="term" value="C:plasma membrane"/>
    <property type="evidence" value="ECO:0007669"/>
    <property type="project" value="TreeGrafter"/>
</dbReference>
<feature type="compositionally biased region" description="Low complexity" evidence="2">
    <location>
        <begin position="512"/>
        <end position="529"/>
    </location>
</feature>
<dbReference type="Pfam" id="PF09069">
    <property type="entry name" value="EF-hand_3"/>
    <property type="match status" value="1"/>
</dbReference>
<dbReference type="InterPro" id="IPR050774">
    <property type="entry name" value="KCMF1/Dystrophin"/>
</dbReference>
<dbReference type="InterPro" id="IPR015153">
    <property type="entry name" value="EF-hand_dom_typ1"/>
</dbReference>
<evidence type="ECO:0000256" key="2">
    <source>
        <dbReference type="SAM" id="MobiDB-lite"/>
    </source>
</evidence>
<dbReference type="InterPro" id="IPR000433">
    <property type="entry name" value="Znf_ZZ"/>
</dbReference>
<dbReference type="EMBL" id="CACRXK020001386">
    <property type="protein sequence ID" value="CAB3988813.1"/>
    <property type="molecule type" value="Genomic_DNA"/>
</dbReference>
<accession>A0A7D9DLU2</accession>
<dbReference type="PROSITE" id="PS01357">
    <property type="entry name" value="ZF_ZZ_1"/>
    <property type="match status" value="1"/>
</dbReference>